<protein>
    <submittedName>
        <fullName evidence="1">Uncharacterized protein</fullName>
    </submittedName>
</protein>
<evidence type="ECO:0000313" key="2">
    <source>
        <dbReference type="Proteomes" id="UP000317940"/>
    </source>
</evidence>
<reference evidence="1 2" key="1">
    <citation type="submission" date="2019-06" db="EMBL/GenBank/DDBJ databases">
        <title>Sequencing the genomes of 1000 actinobacteria strains.</title>
        <authorList>
            <person name="Klenk H.-P."/>
        </authorList>
    </citation>
    <scope>NUCLEOTIDE SEQUENCE [LARGE SCALE GENOMIC DNA]</scope>
    <source>
        <strain evidence="1 2">DSM 44826</strain>
    </source>
</reference>
<proteinExistence type="predicted"/>
<keyword evidence="2" id="KW-1185">Reference proteome</keyword>
<sequence length="51" mass="5703">MELDRRGAELLLRVPIEREEKNSVAIASNEAYHHRLSICSSGLAPASRTRV</sequence>
<accession>A0A561S9N3</accession>
<evidence type="ECO:0000313" key="1">
    <source>
        <dbReference type="EMBL" id="TWF71581.1"/>
    </source>
</evidence>
<organism evidence="1 2">
    <name type="scientific">Kitasatospora viridis</name>
    <dbReference type="NCBI Taxonomy" id="281105"/>
    <lineage>
        <taxon>Bacteria</taxon>
        <taxon>Bacillati</taxon>
        <taxon>Actinomycetota</taxon>
        <taxon>Actinomycetes</taxon>
        <taxon>Kitasatosporales</taxon>
        <taxon>Streptomycetaceae</taxon>
        <taxon>Kitasatospora</taxon>
    </lineage>
</organism>
<dbReference type="AlphaFoldDB" id="A0A561S9N3"/>
<name>A0A561S9N3_9ACTN</name>
<gene>
    <name evidence="1" type="ORF">FHX73_19211</name>
</gene>
<dbReference type="EMBL" id="VIWT01000009">
    <property type="protein sequence ID" value="TWF71581.1"/>
    <property type="molecule type" value="Genomic_DNA"/>
</dbReference>
<comment type="caution">
    <text evidence="1">The sequence shown here is derived from an EMBL/GenBank/DDBJ whole genome shotgun (WGS) entry which is preliminary data.</text>
</comment>
<dbReference type="Proteomes" id="UP000317940">
    <property type="component" value="Unassembled WGS sequence"/>
</dbReference>